<feature type="binding site" description="in dimeric form" evidence="20">
    <location>
        <position position="266"/>
    </location>
    <ligand>
        <name>Ca(2+)</name>
        <dbReference type="ChEBI" id="CHEBI:29108"/>
        <label>1</label>
    </ligand>
</feature>
<feature type="active site" description="Nucleophile" evidence="19">
    <location>
        <position position="251"/>
    </location>
</feature>
<dbReference type="Pfam" id="PF02253">
    <property type="entry name" value="PLA1"/>
    <property type="match status" value="1"/>
</dbReference>
<evidence type="ECO:0000256" key="16">
    <source>
        <dbReference type="ARBA" id="ARBA00023136"/>
    </source>
</evidence>
<dbReference type="RefSeq" id="WP_020995375.1">
    <property type="nucleotide sequence ID" value="NZ_KI392032.1"/>
</dbReference>
<evidence type="ECO:0000256" key="19">
    <source>
        <dbReference type="PIRSR" id="PIRSR603187-1"/>
    </source>
</evidence>
<evidence type="ECO:0000256" key="4">
    <source>
        <dbReference type="ARBA" id="ARBA00010525"/>
    </source>
</evidence>
<keyword evidence="17" id="KW-0998">Cell outer membrane</keyword>
<comment type="caution">
    <text evidence="23">The sequence shown here is derived from an EMBL/GenBank/DDBJ whole genome shotgun (WGS) entry which is preliminary data.</text>
</comment>
<evidence type="ECO:0000256" key="10">
    <source>
        <dbReference type="ARBA" id="ARBA00022723"/>
    </source>
</evidence>
<evidence type="ECO:0000256" key="2">
    <source>
        <dbReference type="ARBA" id="ARBA00001604"/>
    </source>
</evidence>
<evidence type="ECO:0000256" key="21">
    <source>
        <dbReference type="SAM" id="MobiDB-lite"/>
    </source>
</evidence>
<dbReference type="HOGENOM" id="CLU_707450_0_0_7"/>
<dbReference type="Gene3D" id="2.40.230.10">
    <property type="entry name" value="Phospholipase A1"/>
    <property type="match status" value="1"/>
</dbReference>
<dbReference type="GO" id="GO:0009279">
    <property type="term" value="C:cell outer membrane"/>
    <property type="evidence" value="ECO:0007669"/>
    <property type="project" value="UniProtKB-SubCell"/>
</dbReference>
<comment type="catalytic activity">
    <reaction evidence="2">
        <text>a 1,2-diacyl-sn-glycero-3-phosphocholine + H2O = a 1-acyl-sn-glycero-3-phosphocholine + a fatty acid + H(+)</text>
        <dbReference type="Rhea" id="RHEA:15801"/>
        <dbReference type="ChEBI" id="CHEBI:15377"/>
        <dbReference type="ChEBI" id="CHEBI:15378"/>
        <dbReference type="ChEBI" id="CHEBI:28868"/>
        <dbReference type="ChEBI" id="CHEBI:57643"/>
        <dbReference type="ChEBI" id="CHEBI:58168"/>
        <dbReference type="EC" id="3.1.1.4"/>
    </reaction>
</comment>
<evidence type="ECO:0000256" key="1">
    <source>
        <dbReference type="ARBA" id="ARBA00000111"/>
    </source>
</evidence>
<comment type="subcellular location">
    <subcellularLocation>
        <location evidence="3">Cell outer membrane</location>
        <topology evidence="3">Multi-pass membrane protein</topology>
    </subcellularLocation>
</comment>
<dbReference type="PANTHER" id="PTHR40457:SF1">
    <property type="entry name" value="PHOSPHOLIPASE A1"/>
    <property type="match status" value="1"/>
</dbReference>
<evidence type="ECO:0000256" key="5">
    <source>
        <dbReference type="ARBA" id="ARBA00011702"/>
    </source>
</evidence>
<feature type="region of interest" description="Disordered" evidence="21">
    <location>
        <begin position="81"/>
        <end position="111"/>
    </location>
</feature>
<evidence type="ECO:0000256" key="6">
    <source>
        <dbReference type="ARBA" id="ARBA00013179"/>
    </source>
</evidence>
<protein>
    <recommendedName>
        <fullName evidence="18">Phosphatidylcholine 1-acylhydrolase</fullName>
        <ecNumber evidence="6">3.1.1.32</ecNumber>
        <ecNumber evidence="7">3.1.1.4</ecNumber>
    </recommendedName>
</protein>
<dbReference type="GO" id="GO:0016042">
    <property type="term" value="P:lipid catabolic process"/>
    <property type="evidence" value="ECO:0007669"/>
    <property type="project" value="UniProtKB-KW"/>
</dbReference>
<evidence type="ECO:0000256" key="13">
    <source>
        <dbReference type="ARBA" id="ARBA00022837"/>
    </source>
</evidence>
<evidence type="ECO:0000256" key="3">
    <source>
        <dbReference type="ARBA" id="ARBA00004571"/>
    </source>
</evidence>
<evidence type="ECO:0000256" key="14">
    <source>
        <dbReference type="ARBA" id="ARBA00022963"/>
    </source>
</evidence>
<dbReference type="Proteomes" id="UP000005085">
    <property type="component" value="Unassembled WGS sequence"/>
</dbReference>
<evidence type="ECO:0000256" key="15">
    <source>
        <dbReference type="ARBA" id="ARBA00023098"/>
    </source>
</evidence>
<keyword evidence="10 20" id="KW-0479">Metal-binding</keyword>
<dbReference type="EC" id="3.1.1.32" evidence="6"/>
<reference evidence="23 24" key="1">
    <citation type="journal article" date="2014" name="Genome Announc.">
        <title>Draft genome sequences of six enterohepatic helicobacter species isolated from humans and one from rhesus macaques.</title>
        <authorList>
            <person name="Shen Z."/>
            <person name="Sheh A."/>
            <person name="Young S.K."/>
            <person name="Abouelliel A."/>
            <person name="Ward D.V."/>
            <person name="Earl A.M."/>
            <person name="Fox J.G."/>
        </authorList>
    </citation>
    <scope>NUCLEOTIDE SEQUENCE [LARGE SCALE GENOMIC DNA]</scope>
    <source>
        <strain evidence="23 24">ATCC 43879</strain>
    </source>
</reference>
<keyword evidence="13 20" id="KW-0106">Calcium</keyword>
<evidence type="ECO:0000313" key="23">
    <source>
        <dbReference type="EMBL" id="EEO23407.2"/>
    </source>
</evidence>
<dbReference type="EC" id="3.1.1.4" evidence="7"/>
<keyword evidence="14" id="KW-0442">Lipid degradation</keyword>
<evidence type="ECO:0000256" key="11">
    <source>
        <dbReference type="ARBA" id="ARBA00022729"/>
    </source>
</evidence>
<dbReference type="GO" id="GO:0008970">
    <property type="term" value="F:phospholipase A1 activity"/>
    <property type="evidence" value="ECO:0007669"/>
    <property type="project" value="UniProtKB-EC"/>
</dbReference>
<evidence type="ECO:0000256" key="8">
    <source>
        <dbReference type="ARBA" id="ARBA00022452"/>
    </source>
</evidence>
<evidence type="ECO:0000256" key="12">
    <source>
        <dbReference type="ARBA" id="ARBA00022801"/>
    </source>
</evidence>
<dbReference type="OrthoDB" id="188433at2"/>
<gene>
    <name evidence="23" type="ORF">HRAG_00464</name>
</gene>
<dbReference type="eggNOG" id="COG2829">
    <property type="taxonomic scope" value="Bacteria"/>
</dbReference>
<dbReference type="GO" id="GO:0046872">
    <property type="term" value="F:metal ion binding"/>
    <property type="evidence" value="ECO:0007669"/>
    <property type="project" value="UniProtKB-KW"/>
</dbReference>
<feature type="binding site" description="in dimeric form" evidence="20">
    <location>
        <position position="213"/>
    </location>
    <ligand>
        <name>Ca(2+)</name>
        <dbReference type="ChEBI" id="CHEBI:29108"/>
        <label>1</label>
    </ligand>
</feature>
<evidence type="ECO:0000256" key="9">
    <source>
        <dbReference type="ARBA" id="ARBA00022692"/>
    </source>
</evidence>
<dbReference type="InterPro" id="IPR003187">
    <property type="entry name" value="PLipase_A1"/>
</dbReference>
<comment type="subunit">
    <text evidence="5">Homodimer; dimerization is reversible, and the dimeric form is the active one.</text>
</comment>
<accession>C3XEG8</accession>
<keyword evidence="24" id="KW-1185">Reference proteome</keyword>
<feature type="compositionally biased region" description="Polar residues" evidence="21">
    <location>
        <begin position="81"/>
        <end position="101"/>
    </location>
</feature>
<keyword evidence="15" id="KW-0443">Lipid metabolism</keyword>
<evidence type="ECO:0000256" key="7">
    <source>
        <dbReference type="ARBA" id="ARBA00013278"/>
    </source>
</evidence>
<keyword evidence="8" id="KW-1134">Transmembrane beta strand</keyword>
<feature type="signal peptide" evidence="22">
    <location>
        <begin position="1"/>
        <end position="15"/>
    </location>
</feature>
<feature type="chain" id="PRO_5012135581" description="Phosphatidylcholine 1-acylhydrolase" evidence="22">
    <location>
        <begin position="16"/>
        <end position="390"/>
    </location>
</feature>
<keyword evidence="12" id="KW-0378">Hydrolase</keyword>
<dbReference type="EMBL" id="ACDN02000001">
    <property type="protein sequence ID" value="EEO23407.2"/>
    <property type="molecule type" value="Genomic_DNA"/>
</dbReference>
<keyword evidence="11 22" id="KW-0732">Signal</keyword>
<evidence type="ECO:0000256" key="20">
    <source>
        <dbReference type="PIRSR" id="PIRSR603187-2"/>
    </source>
</evidence>
<keyword evidence="9" id="KW-0812">Transmembrane</keyword>
<dbReference type="AlphaFoldDB" id="C3XEG8"/>
<sequence>MKICRFMMLVFTAYALTILNAKTDSKKQEVESLDSKTTACHTEALAEVSQTLESKKDILCLHTRYDKNLDSNKYAANTKQNLDSNSAQKDTTHNMQSQRNNNMKKEETHEYPLLDKKSKDELFGTINTAEIPDAIPAPLTTKALLSVEDWRDTYFIYLYNFTPMENPRHIPNELKGQISFRVPLSRNIFKSGGILYFAFTDTFFFQVFNEKASSPVRDNDFQPEFLFTYPMNVVFWGGTLTELTTGWRHISNGEINIEHGGAADRSRGSDRWIFKARWTTKHWGVDMEAFAPVRFYPENPFIYKYLGSLEIKIFMRYNKHLADATITGLLRYFQPGKKIDSLHGGLRLSYTYKLNPYYGVYMQYFVGYGDYLYEYDKIGHRIGIGVRFVR</sequence>
<dbReference type="PANTHER" id="PTHR40457">
    <property type="entry name" value="PHOSPHOLIPASE A1"/>
    <property type="match status" value="1"/>
</dbReference>
<dbReference type="GO" id="GO:0004623">
    <property type="term" value="F:phospholipase A2 activity"/>
    <property type="evidence" value="ECO:0007669"/>
    <property type="project" value="UniProtKB-EC"/>
</dbReference>
<evidence type="ECO:0000256" key="18">
    <source>
        <dbReference type="ARBA" id="ARBA00032375"/>
    </source>
</evidence>
<keyword evidence="16" id="KW-0472">Membrane</keyword>
<feature type="active site" description="Proton acceptor" evidence="19">
    <location>
        <position position="249"/>
    </location>
</feature>
<evidence type="ECO:0000313" key="24">
    <source>
        <dbReference type="Proteomes" id="UP000005085"/>
    </source>
</evidence>
<comment type="cofactor">
    <cofactor evidence="20">
        <name>Ca(2+)</name>
        <dbReference type="ChEBI" id="CHEBI:29108"/>
    </cofactor>
    <text evidence="20">Binds 1 Ca(2+) ion per monomer.</text>
</comment>
<comment type="catalytic activity">
    <reaction evidence="1">
        <text>a 1,2-diacyl-sn-glycero-3-phosphocholine + H2O = a 2-acyl-sn-glycero-3-phosphocholine + a fatty acid + H(+)</text>
        <dbReference type="Rhea" id="RHEA:18689"/>
        <dbReference type="ChEBI" id="CHEBI:15377"/>
        <dbReference type="ChEBI" id="CHEBI:15378"/>
        <dbReference type="ChEBI" id="CHEBI:28868"/>
        <dbReference type="ChEBI" id="CHEBI:57643"/>
        <dbReference type="ChEBI" id="CHEBI:57875"/>
        <dbReference type="EC" id="3.1.1.32"/>
    </reaction>
</comment>
<dbReference type="SUPFAM" id="SSF56931">
    <property type="entry name" value="Outer membrane phospholipase A (OMPLA)"/>
    <property type="match status" value="1"/>
</dbReference>
<dbReference type="PRINTS" id="PR01486">
    <property type="entry name" value="PHPHLIPASEA1"/>
</dbReference>
<name>C3XEG8_9HELI</name>
<organism evidence="23 24">
    <name type="scientific">Helicobacter bilis ATCC 43879</name>
    <dbReference type="NCBI Taxonomy" id="613026"/>
    <lineage>
        <taxon>Bacteria</taxon>
        <taxon>Pseudomonadati</taxon>
        <taxon>Campylobacterota</taxon>
        <taxon>Epsilonproteobacteria</taxon>
        <taxon>Campylobacterales</taxon>
        <taxon>Helicobacteraceae</taxon>
        <taxon>Helicobacter</taxon>
    </lineage>
</organism>
<dbReference type="InterPro" id="IPR036541">
    <property type="entry name" value="PLipase_A1_sf"/>
</dbReference>
<evidence type="ECO:0000256" key="17">
    <source>
        <dbReference type="ARBA" id="ARBA00023237"/>
    </source>
</evidence>
<evidence type="ECO:0000256" key="22">
    <source>
        <dbReference type="SAM" id="SignalP"/>
    </source>
</evidence>
<proteinExistence type="inferred from homology"/>
<comment type="similarity">
    <text evidence="4">Belongs to the phospholipase A1 family.</text>
</comment>